<dbReference type="Proteomes" id="UP000199650">
    <property type="component" value="Unassembled WGS sequence"/>
</dbReference>
<accession>A0A1I0NC55</accession>
<dbReference type="AlphaFoldDB" id="A0A1I0NC55"/>
<keyword evidence="1" id="KW-0812">Transmembrane</keyword>
<evidence type="ECO:0000313" key="2">
    <source>
        <dbReference type="EMBL" id="SEV98788.1"/>
    </source>
</evidence>
<organism evidence="2 3">
    <name type="scientific">Aliiroseovarius sediminilitoris</name>
    <dbReference type="NCBI Taxonomy" id="1173584"/>
    <lineage>
        <taxon>Bacteria</taxon>
        <taxon>Pseudomonadati</taxon>
        <taxon>Pseudomonadota</taxon>
        <taxon>Alphaproteobacteria</taxon>
        <taxon>Rhodobacterales</taxon>
        <taxon>Paracoccaceae</taxon>
        <taxon>Aliiroseovarius</taxon>
    </lineage>
</organism>
<dbReference type="EMBL" id="FOJB01000001">
    <property type="protein sequence ID" value="SEV98788.1"/>
    <property type="molecule type" value="Genomic_DNA"/>
</dbReference>
<feature type="transmembrane region" description="Helical" evidence="1">
    <location>
        <begin position="33"/>
        <end position="56"/>
    </location>
</feature>
<dbReference type="InterPro" id="IPR037185">
    <property type="entry name" value="EmrE-like"/>
</dbReference>
<name>A0A1I0NC55_9RHOB</name>
<feature type="transmembrane region" description="Helical" evidence="1">
    <location>
        <begin position="63"/>
        <end position="82"/>
    </location>
</feature>
<keyword evidence="1" id="KW-1133">Transmembrane helix</keyword>
<evidence type="ECO:0000313" key="3">
    <source>
        <dbReference type="Proteomes" id="UP000199650"/>
    </source>
</evidence>
<sequence>MLSVMSDKTFLALAAALGYGVSTILMKHFSYGYALLPLALLVAVLAGTVVSEVLLLRQVELGLAYIAIIATESLLVLTYAFVIGEGLSRQEMAGAAFVLVGVALVSF</sequence>
<dbReference type="OrthoDB" id="7644846at2"/>
<keyword evidence="3" id="KW-1185">Reference proteome</keyword>
<dbReference type="SUPFAM" id="SSF103481">
    <property type="entry name" value="Multidrug resistance efflux transporter EmrE"/>
    <property type="match status" value="1"/>
</dbReference>
<reference evidence="2 3" key="1">
    <citation type="submission" date="2016-10" db="EMBL/GenBank/DDBJ databases">
        <authorList>
            <person name="de Groot N.N."/>
        </authorList>
    </citation>
    <scope>NUCLEOTIDE SEQUENCE [LARGE SCALE GENOMIC DNA]</scope>
    <source>
        <strain evidence="2 3">DSM 29439</strain>
    </source>
</reference>
<proteinExistence type="predicted"/>
<keyword evidence="1" id="KW-0472">Membrane</keyword>
<protein>
    <submittedName>
        <fullName evidence="2">Uncharacterized protein</fullName>
    </submittedName>
</protein>
<gene>
    <name evidence="2" type="ORF">SAMN05444851_0713</name>
</gene>
<evidence type="ECO:0000256" key="1">
    <source>
        <dbReference type="SAM" id="Phobius"/>
    </source>
</evidence>
<dbReference type="Gene3D" id="1.10.3730.20">
    <property type="match status" value="1"/>
</dbReference>